<dbReference type="OrthoDB" id="1663137at2759"/>
<comment type="similarity">
    <text evidence="2">Belongs to the NADH:flavin oxidoreductase/NADH oxidase family.</text>
</comment>
<keyword evidence="9" id="KW-1185">Reference proteome</keyword>
<evidence type="ECO:0000313" key="8">
    <source>
        <dbReference type="EMBL" id="KAF6176755.1"/>
    </source>
</evidence>
<reference evidence="8 9" key="1">
    <citation type="journal article" date="2020" name="IScience">
        <title>Genome Sequencing of the Endangered Kingdonia uniflora (Circaeasteraceae, Ranunculales) Reveals Potential Mechanisms of Evolutionary Specialization.</title>
        <authorList>
            <person name="Sun Y."/>
            <person name="Deng T."/>
            <person name="Zhang A."/>
            <person name="Moore M.J."/>
            <person name="Landis J.B."/>
            <person name="Lin N."/>
            <person name="Zhang H."/>
            <person name="Zhang X."/>
            <person name="Huang J."/>
            <person name="Zhang X."/>
            <person name="Sun H."/>
            <person name="Wang H."/>
        </authorList>
    </citation>
    <scope>NUCLEOTIDE SEQUENCE [LARGE SCALE GENOMIC DNA]</scope>
    <source>
        <strain evidence="8">TB1705</strain>
        <tissue evidence="8">Leaf</tissue>
    </source>
</reference>
<evidence type="ECO:0000256" key="1">
    <source>
        <dbReference type="ARBA" id="ARBA00001917"/>
    </source>
</evidence>
<feature type="compositionally biased region" description="Basic and acidic residues" evidence="6">
    <location>
        <begin position="1"/>
        <end position="10"/>
    </location>
</feature>
<comment type="caution">
    <text evidence="8">The sequence shown here is derived from an EMBL/GenBank/DDBJ whole genome shotgun (WGS) entry which is preliminary data.</text>
</comment>
<evidence type="ECO:0000256" key="5">
    <source>
        <dbReference type="ARBA" id="ARBA00022857"/>
    </source>
</evidence>
<organism evidence="8 9">
    <name type="scientific">Kingdonia uniflora</name>
    <dbReference type="NCBI Taxonomy" id="39325"/>
    <lineage>
        <taxon>Eukaryota</taxon>
        <taxon>Viridiplantae</taxon>
        <taxon>Streptophyta</taxon>
        <taxon>Embryophyta</taxon>
        <taxon>Tracheophyta</taxon>
        <taxon>Spermatophyta</taxon>
        <taxon>Magnoliopsida</taxon>
        <taxon>Ranunculales</taxon>
        <taxon>Circaeasteraceae</taxon>
        <taxon>Kingdonia</taxon>
    </lineage>
</organism>
<dbReference type="PANTHER" id="PTHR22893:SF91">
    <property type="entry name" value="NADPH DEHYDROGENASE 2-RELATED"/>
    <property type="match status" value="1"/>
</dbReference>
<evidence type="ECO:0000313" key="9">
    <source>
        <dbReference type="Proteomes" id="UP000541444"/>
    </source>
</evidence>
<dbReference type="InterPro" id="IPR045247">
    <property type="entry name" value="Oye-like"/>
</dbReference>
<evidence type="ECO:0000256" key="3">
    <source>
        <dbReference type="ARBA" id="ARBA00022630"/>
    </source>
</evidence>
<keyword evidence="3" id="KW-0285">Flavoprotein</keyword>
<evidence type="ECO:0000256" key="2">
    <source>
        <dbReference type="ARBA" id="ARBA00005979"/>
    </source>
</evidence>
<evidence type="ECO:0000256" key="6">
    <source>
        <dbReference type="SAM" id="MobiDB-lite"/>
    </source>
</evidence>
<comment type="cofactor">
    <cofactor evidence="1">
        <name>FMN</name>
        <dbReference type="ChEBI" id="CHEBI:58210"/>
    </cofactor>
</comment>
<dbReference type="GO" id="GO:0010181">
    <property type="term" value="F:FMN binding"/>
    <property type="evidence" value="ECO:0007669"/>
    <property type="project" value="InterPro"/>
</dbReference>
<name>A0A7J7PBC5_9MAGN</name>
<feature type="compositionally biased region" description="Polar residues" evidence="6">
    <location>
        <begin position="13"/>
        <end position="25"/>
    </location>
</feature>
<dbReference type="AlphaFoldDB" id="A0A7J7PBC5"/>
<accession>A0A7J7PBC5</accession>
<dbReference type="SUPFAM" id="SSF51395">
    <property type="entry name" value="FMN-linked oxidoreductases"/>
    <property type="match status" value="1"/>
</dbReference>
<dbReference type="InterPro" id="IPR013785">
    <property type="entry name" value="Aldolase_TIM"/>
</dbReference>
<protein>
    <recommendedName>
        <fullName evidence="7">NADH:flavin oxidoreductase/NADH oxidase N-terminal domain-containing protein</fullName>
    </recommendedName>
</protein>
<sequence>MGFTRIEEGAVSRSPSSLTADSAAGYNSTYTTSTGAVKKASTMAHVKGSPEPLKVEGELEKAIEHLTEAALLDPTSAIMYGTRGCVITDCVRERDSVKMGEEQRAETMSDNTKVSLLTPYKLGKFNLSHRYQYTPGIWTKEQVEAWIPIVDVVHAKGGTFFCQIWHVGRVSNSGFQLNGQALISSTDKPLKPTLRSSGVDIAEFTPSRQLRRDEIPQIVQDFILAARNAIEAVIFTEELSVITMAELAAKGLEYDKVAGQSTDLFTLQVLLARSLLKNNKIAHEALMSTMSNKATVLQCIEVIEKDMRSIA</sequence>
<feature type="region of interest" description="Disordered" evidence="6">
    <location>
        <begin position="1"/>
        <end position="25"/>
    </location>
</feature>
<dbReference type="GO" id="GO:0016491">
    <property type="term" value="F:oxidoreductase activity"/>
    <property type="evidence" value="ECO:0007669"/>
    <property type="project" value="InterPro"/>
</dbReference>
<keyword evidence="4" id="KW-0288">FMN</keyword>
<dbReference type="Gene3D" id="3.20.20.70">
    <property type="entry name" value="Aldolase class I"/>
    <property type="match status" value="1"/>
</dbReference>
<dbReference type="PANTHER" id="PTHR22893">
    <property type="entry name" value="NADH OXIDOREDUCTASE-RELATED"/>
    <property type="match status" value="1"/>
</dbReference>
<dbReference type="Pfam" id="PF00724">
    <property type="entry name" value="Oxidored_FMN"/>
    <property type="match status" value="1"/>
</dbReference>
<feature type="domain" description="NADH:flavin oxidoreductase/NADH oxidase N-terminal" evidence="7">
    <location>
        <begin position="128"/>
        <end position="232"/>
    </location>
</feature>
<keyword evidence="5" id="KW-0521">NADP</keyword>
<evidence type="ECO:0000259" key="7">
    <source>
        <dbReference type="Pfam" id="PF00724"/>
    </source>
</evidence>
<dbReference type="Proteomes" id="UP000541444">
    <property type="component" value="Unassembled WGS sequence"/>
</dbReference>
<gene>
    <name evidence="8" type="ORF">GIB67_031566</name>
</gene>
<dbReference type="InterPro" id="IPR001155">
    <property type="entry name" value="OxRdtase_FMN_N"/>
</dbReference>
<evidence type="ECO:0000256" key="4">
    <source>
        <dbReference type="ARBA" id="ARBA00022643"/>
    </source>
</evidence>
<dbReference type="EMBL" id="JACGCM010000049">
    <property type="protein sequence ID" value="KAF6176755.1"/>
    <property type="molecule type" value="Genomic_DNA"/>
</dbReference>
<proteinExistence type="inferred from homology"/>